<accession>A0A8J6B1C0</accession>
<sequence length="66" mass="7591">MHALTKRQTGMAFIMVIMLVTRLNRFTPTSAARMQNWITIFFQTFEAPCIIPCILCKEGQDLTLLN</sequence>
<feature type="signal peptide" evidence="1">
    <location>
        <begin position="1"/>
        <end position="31"/>
    </location>
</feature>
<dbReference type="AlphaFoldDB" id="A0A8J6B1C0"/>
<evidence type="ECO:0000313" key="3">
    <source>
        <dbReference type="Proteomes" id="UP000770717"/>
    </source>
</evidence>
<reference evidence="2" key="1">
    <citation type="thesis" date="2020" institute="ProQuest LLC" country="789 East Eisenhower Parkway, Ann Arbor, MI, USA">
        <title>Comparative Genomics and Chromosome Evolution.</title>
        <authorList>
            <person name="Mudd A.B."/>
        </authorList>
    </citation>
    <scope>NUCLEOTIDE SEQUENCE</scope>
    <source>
        <strain evidence="2">HN-11 Male</strain>
        <tissue evidence="2">Kidney and liver</tissue>
    </source>
</reference>
<evidence type="ECO:0000313" key="2">
    <source>
        <dbReference type="EMBL" id="KAG9462242.1"/>
    </source>
</evidence>
<protein>
    <recommendedName>
        <fullName evidence="4">Secreted protein</fullName>
    </recommendedName>
</protein>
<feature type="chain" id="PRO_5035180408" description="Secreted protein" evidence="1">
    <location>
        <begin position="32"/>
        <end position="66"/>
    </location>
</feature>
<keyword evidence="3" id="KW-1185">Reference proteome</keyword>
<evidence type="ECO:0008006" key="4">
    <source>
        <dbReference type="Google" id="ProtNLM"/>
    </source>
</evidence>
<organism evidence="2 3">
    <name type="scientific">Eleutherodactylus coqui</name>
    <name type="common">Puerto Rican coqui</name>
    <dbReference type="NCBI Taxonomy" id="57060"/>
    <lineage>
        <taxon>Eukaryota</taxon>
        <taxon>Metazoa</taxon>
        <taxon>Chordata</taxon>
        <taxon>Craniata</taxon>
        <taxon>Vertebrata</taxon>
        <taxon>Euteleostomi</taxon>
        <taxon>Amphibia</taxon>
        <taxon>Batrachia</taxon>
        <taxon>Anura</taxon>
        <taxon>Neobatrachia</taxon>
        <taxon>Hyloidea</taxon>
        <taxon>Eleutherodactylidae</taxon>
        <taxon>Eleutherodactylinae</taxon>
        <taxon>Eleutherodactylus</taxon>
        <taxon>Eleutherodactylus</taxon>
    </lineage>
</organism>
<dbReference type="EMBL" id="WNTK01012595">
    <property type="protein sequence ID" value="KAG9462242.1"/>
    <property type="molecule type" value="Genomic_DNA"/>
</dbReference>
<dbReference type="Proteomes" id="UP000770717">
    <property type="component" value="Unassembled WGS sequence"/>
</dbReference>
<name>A0A8J6B1C0_ELECQ</name>
<proteinExistence type="predicted"/>
<keyword evidence="1" id="KW-0732">Signal</keyword>
<comment type="caution">
    <text evidence="2">The sequence shown here is derived from an EMBL/GenBank/DDBJ whole genome shotgun (WGS) entry which is preliminary data.</text>
</comment>
<gene>
    <name evidence="2" type="ORF">GDO78_014581</name>
</gene>
<evidence type="ECO:0000256" key="1">
    <source>
        <dbReference type="SAM" id="SignalP"/>
    </source>
</evidence>